<gene>
    <name evidence="1" type="ORF">MILVUS5_LOCUS25058</name>
</gene>
<dbReference type="EMBL" id="CASHSV030000311">
    <property type="protein sequence ID" value="CAJ2658739.1"/>
    <property type="molecule type" value="Genomic_DNA"/>
</dbReference>
<dbReference type="Proteomes" id="UP001177021">
    <property type="component" value="Unassembled WGS sequence"/>
</dbReference>
<evidence type="ECO:0000313" key="1">
    <source>
        <dbReference type="EMBL" id="CAJ2658739.1"/>
    </source>
</evidence>
<accession>A0ACB0KS45</accession>
<proteinExistence type="predicted"/>
<protein>
    <submittedName>
        <fullName evidence="1">Uncharacterized protein</fullName>
    </submittedName>
</protein>
<keyword evidence="2" id="KW-1185">Reference proteome</keyword>
<sequence length="383" mass="42281">MESMMINNTWLLLPILFLSANYLIQCVNGKPQVPCLFIFGDSLSDSGNNNNLPTSSKANYNPYGIDFPIGPTGRFTNGRNSIDIITQLLGFEKFIPPFANINGSGILKGVNYASGGAGIRAETSMTMGFVISLGLQLKNHRVIVSQIAGKLGSVDKAQQYLNKCLYYVNIGSNDYINNYYLPQYYPTSHIYNTEQYAEVLIQELSLNLLALHEIGARKYVLVGLGLLGCTPNAIYLHGTNGSCVEEENAPAYIYNAKLKSLVDNFNNKFSLDSKFIFINSTSESDGQSSDGFLVSNAPCCPSRLVGGGCIPDEKPCYNRSDYVFWDDFHPTDAWNQLIAIGSYDDPYSSGYTYPMDIKHLVEQETKMELESINENTSQLSASS</sequence>
<organism evidence="1 2">
    <name type="scientific">Trifolium pratense</name>
    <name type="common">Red clover</name>
    <dbReference type="NCBI Taxonomy" id="57577"/>
    <lineage>
        <taxon>Eukaryota</taxon>
        <taxon>Viridiplantae</taxon>
        <taxon>Streptophyta</taxon>
        <taxon>Embryophyta</taxon>
        <taxon>Tracheophyta</taxon>
        <taxon>Spermatophyta</taxon>
        <taxon>Magnoliopsida</taxon>
        <taxon>eudicotyledons</taxon>
        <taxon>Gunneridae</taxon>
        <taxon>Pentapetalae</taxon>
        <taxon>rosids</taxon>
        <taxon>fabids</taxon>
        <taxon>Fabales</taxon>
        <taxon>Fabaceae</taxon>
        <taxon>Papilionoideae</taxon>
        <taxon>50 kb inversion clade</taxon>
        <taxon>NPAAA clade</taxon>
        <taxon>Hologalegina</taxon>
        <taxon>IRL clade</taxon>
        <taxon>Trifolieae</taxon>
        <taxon>Trifolium</taxon>
    </lineage>
</organism>
<evidence type="ECO:0000313" key="2">
    <source>
        <dbReference type="Proteomes" id="UP001177021"/>
    </source>
</evidence>
<reference evidence="1" key="1">
    <citation type="submission" date="2023-10" db="EMBL/GenBank/DDBJ databases">
        <authorList>
            <person name="Rodriguez Cubillos JULIANA M."/>
            <person name="De Vega J."/>
        </authorList>
    </citation>
    <scope>NUCLEOTIDE SEQUENCE</scope>
</reference>
<name>A0ACB0KS45_TRIPR</name>
<comment type="caution">
    <text evidence="1">The sequence shown here is derived from an EMBL/GenBank/DDBJ whole genome shotgun (WGS) entry which is preliminary data.</text>
</comment>